<keyword evidence="3" id="KW-1185">Reference proteome</keyword>
<dbReference type="InterPro" id="IPR041662">
    <property type="entry name" value="SusD-like_2"/>
</dbReference>
<feature type="chain" id="PRO_5010991326" evidence="1">
    <location>
        <begin position="22"/>
        <end position="491"/>
    </location>
</feature>
<accession>A0A1X9YUB3</accession>
<gene>
    <name evidence="2" type="ORF">CA264_13595</name>
</gene>
<dbReference type="KEGG" id="pact:CA264_13595"/>
<protein>
    <submittedName>
        <fullName evidence="2">SusD/RagB family nutrient-binding outer membrane lipoprotein</fullName>
    </submittedName>
</protein>
<reference evidence="3" key="1">
    <citation type="submission" date="2017-05" db="EMBL/GenBank/DDBJ databases">
        <authorList>
            <person name="Ray J."/>
            <person name="Price M."/>
            <person name="Deutschbauer A."/>
        </authorList>
    </citation>
    <scope>NUCLEOTIDE SEQUENCE [LARGE SCALE GENOMIC DNA]</scope>
    <source>
        <strain evidence="3">DSM 19842</strain>
    </source>
</reference>
<dbReference type="STRING" id="709015.GCA_000472485_02758"/>
<evidence type="ECO:0000313" key="3">
    <source>
        <dbReference type="Proteomes" id="UP000266292"/>
    </source>
</evidence>
<keyword evidence="1" id="KW-0732">Signal</keyword>
<evidence type="ECO:0000313" key="2">
    <source>
        <dbReference type="EMBL" id="ARS36384.1"/>
    </source>
</evidence>
<dbReference type="Pfam" id="PF12771">
    <property type="entry name" value="SusD-like_2"/>
    <property type="match status" value="1"/>
</dbReference>
<dbReference type="SUPFAM" id="SSF48452">
    <property type="entry name" value="TPR-like"/>
    <property type="match status" value="1"/>
</dbReference>
<name>A0A1X9YUB3_9BACT</name>
<sequence>MKKICKRAFAVLLALSLGFTACDDYLDVNVDPNNPPTSTPALTLPAGQGELAYVLGNQFQFLGNFFAQHWTQAGAANQYCDLELYQITSSDYDARVWGELYAGALNDFRYVAAQAEENGNPNFQAIGEIMQAYTMQVITDAWGDVPFTSALEGLDNVNPEYQEQELIYDGLINKLDSALMLIDEGAPEPGASDLVYGGDMDLWRRFANTLKLRIYLRQAYVRPDVAQSGIQQMYANGAEFLEIGQTGDIPFADQTQNRNPFYQTQVVFRGGVDVVASNTALNYLEETNDPRIDEFYNPAERGPAAGLFVGVDQGVECTPDRTGDQANTVSKPGPFAASPTSAVPFITAAESYFLQAEAAARGWTGGMADAQELYRQGIEASFVYVGQDIDALDEYLAQSEVGYPTGAPVEEQVEQIITQKWISFNGVQGFEAWTEYRRTGYPSFIDPSAASTLGPDIIPKRLIYPNTEAIRNSNYPGLLEVDVPVWWDVKD</sequence>
<dbReference type="InterPro" id="IPR011990">
    <property type="entry name" value="TPR-like_helical_dom_sf"/>
</dbReference>
<dbReference type="PROSITE" id="PS51257">
    <property type="entry name" value="PROKAR_LIPOPROTEIN"/>
    <property type="match status" value="1"/>
</dbReference>
<dbReference type="OrthoDB" id="622163at2"/>
<dbReference type="EMBL" id="CP021235">
    <property type="protein sequence ID" value="ARS36384.1"/>
    <property type="molecule type" value="Genomic_DNA"/>
</dbReference>
<organism evidence="2 3">
    <name type="scientific">Pontibacter actiniarum</name>
    <dbReference type="NCBI Taxonomy" id="323450"/>
    <lineage>
        <taxon>Bacteria</taxon>
        <taxon>Pseudomonadati</taxon>
        <taxon>Bacteroidota</taxon>
        <taxon>Cytophagia</taxon>
        <taxon>Cytophagales</taxon>
        <taxon>Hymenobacteraceae</taxon>
        <taxon>Pontibacter</taxon>
    </lineage>
</organism>
<feature type="signal peptide" evidence="1">
    <location>
        <begin position="1"/>
        <end position="21"/>
    </location>
</feature>
<dbReference type="Proteomes" id="UP000266292">
    <property type="component" value="Chromosome"/>
</dbReference>
<dbReference type="AlphaFoldDB" id="A0A1X9YUB3"/>
<proteinExistence type="predicted"/>
<evidence type="ECO:0000256" key="1">
    <source>
        <dbReference type="SAM" id="SignalP"/>
    </source>
</evidence>
<dbReference type="RefSeq" id="WP_025607928.1">
    <property type="nucleotide sequence ID" value="NZ_CP021235.1"/>
</dbReference>
<dbReference type="Gene3D" id="1.25.40.390">
    <property type="match status" value="1"/>
</dbReference>
<keyword evidence="2" id="KW-0449">Lipoprotein</keyword>